<name>A0A4R6C233_9STAP</name>
<sequence>MKDKYEDFQDVPAGYPIEYNHFLYYLETGREVEFLYDNQIYFISNQGEGRTLWHDGKQISKFFKDNQIFINEVKIDDLSLREIFSDTSLHKIETVF</sequence>
<proteinExistence type="predicted"/>
<dbReference type="EMBL" id="SCWF01000001">
    <property type="protein sequence ID" value="TDM15328.1"/>
    <property type="molecule type" value="Genomic_DNA"/>
</dbReference>
<reference evidence="1 2" key="1">
    <citation type="submission" date="2019-01" db="EMBL/GenBank/DDBJ databases">
        <title>Draft genome sequences of the type strains of six Macrococcus species.</title>
        <authorList>
            <person name="Mazhar S."/>
            <person name="Altermann E."/>
            <person name="Hill C."/>
            <person name="Mcauliffe O."/>
        </authorList>
    </citation>
    <scope>NUCLEOTIDE SEQUENCE [LARGE SCALE GENOMIC DNA]</scope>
    <source>
        <strain evidence="1 2">ATCC 51825</strain>
    </source>
</reference>
<keyword evidence="2" id="KW-1185">Reference proteome</keyword>
<comment type="caution">
    <text evidence="1">The sequence shown here is derived from an EMBL/GenBank/DDBJ whole genome shotgun (WGS) entry which is preliminary data.</text>
</comment>
<evidence type="ECO:0000313" key="1">
    <source>
        <dbReference type="EMBL" id="TDM15328.1"/>
    </source>
</evidence>
<dbReference type="OrthoDB" id="2456308at2"/>
<protein>
    <submittedName>
        <fullName evidence="1">Uncharacterized protein</fullName>
    </submittedName>
</protein>
<gene>
    <name evidence="1" type="ORF">ERX55_00010</name>
</gene>
<dbReference type="RefSeq" id="WP_133450537.1">
    <property type="nucleotide sequence ID" value="NZ_SCWF01000001.1"/>
</dbReference>
<accession>A0A4R6C233</accession>
<dbReference type="Proteomes" id="UP000294843">
    <property type="component" value="Unassembled WGS sequence"/>
</dbReference>
<organism evidence="1 2">
    <name type="scientific">Macrococcus bovicus</name>
    <dbReference type="NCBI Taxonomy" id="69968"/>
    <lineage>
        <taxon>Bacteria</taxon>
        <taxon>Bacillati</taxon>
        <taxon>Bacillota</taxon>
        <taxon>Bacilli</taxon>
        <taxon>Bacillales</taxon>
        <taxon>Staphylococcaceae</taxon>
        <taxon>Macrococcus</taxon>
    </lineage>
</organism>
<dbReference type="AlphaFoldDB" id="A0A4R6C233"/>
<evidence type="ECO:0000313" key="2">
    <source>
        <dbReference type="Proteomes" id="UP000294843"/>
    </source>
</evidence>